<keyword evidence="2" id="KW-1185">Reference proteome</keyword>
<evidence type="ECO:0000313" key="2">
    <source>
        <dbReference type="Proteomes" id="UP000827460"/>
    </source>
</evidence>
<name>A0AAE9CDS0_9CAUD</name>
<dbReference type="EMBL" id="OK499991">
    <property type="protein sequence ID" value="UGO50624.1"/>
    <property type="molecule type" value="Genomic_DNA"/>
</dbReference>
<evidence type="ECO:0000313" key="1">
    <source>
        <dbReference type="EMBL" id="UGO50624.1"/>
    </source>
</evidence>
<protein>
    <submittedName>
        <fullName evidence="1">Uncharacterized protein</fullName>
    </submittedName>
</protein>
<accession>A0AAE9CDS0</accession>
<reference evidence="1" key="1">
    <citation type="submission" date="2021-10" db="EMBL/GenBank/DDBJ databases">
        <authorList>
            <person name="Lavering E.D."/>
            <person name="James R."/>
            <person name="Fairholm J.D."/>
            <person name="Ogilvie B.H."/>
            <person name="Thurgood T.L."/>
            <person name="Robison R.A."/>
            <person name="Grose J.H."/>
        </authorList>
    </citation>
    <scope>NUCLEOTIDE SEQUENCE</scope>
</reference>
<proteinExistence type="predicted"/>
<organism evidence="1 2">
    <name type="scientific">Bacillus phage vB_BanS_Sophrita</name>
    <dbReference type="NCBI Taxonomy" id="2894790"/>
    <lineage>
        <taxon>Viruses</taxon>
        <taxon>Duplodnaviria</taxon>
        <taxon>Heunggongvirae</taxon>
        <taxon>Uroviricota</taxon>
        <taxon>Caudoviricetes</taxon>
        <taxon>Joanripponvirinae</taxon>
        <taxon>Sophritavirus</taxon>
        <taxon>Sophritavirus sophrita</taxon>
    </lineage>
</organism>
<gene>
    <name evidence="1" type="ORF">SOPHRITA_33</name>
</gene>
<sequence length="64" mass="7140">MKGGIYMDAFIVWSKAIAETSKTPTEAVESMLSLIEQCYYLIPIEEEINHNNDVASGLVEKFNG</sequence>
<dbReference type="Proteomes" id="UP000827460">
    <property type="component" value="Segment"/>
</dbReference>